<dbReference type="AlphaFoldDB" id="A0A0K9PTB3"/>
<feature type="domain" description="SHSP" evidence="5">
    <location>
        <begin position="100"/>
        <end position="212"/>
    </location>
</feature>
<keyword evidence="2" id="KW-0346">Stress response</keyword>
<name>A0A0K9PTB3_ZOSMR</name>
<dbReference type="PROSITE" id="PS01031">
    <property type="entry name" value="SHSP"/>
    <property type="match status" value="1"/>
</dbReference>
<dbReference type="PANTHER" id="PTHR46991:SF11">
    <property type="entry name" value="SMALL HEAT SHOCK PROTEIN HSPF"/>
    <property type="match status" value="1"/>
</dbReference>
<proteinExistence type="inferred from homology"/>
<evidence type="ECO:0000256" key="4">
    <source>
        <dbReference type="RuleBase" id="RU003616"/>
    </source>
</evidence>
<evidence type="ECO:0000256" key="2">
    <source>
        <dbReference type="ARBA" id="ARBA00023016"/>
    </source>
</evidence>
<keyword evidence="7" id="KW-1185">Reference proteome</keyword>
<dbReference type="Pfam" id="PF00011">
    <property type="entry name" value="HSP20"/>
    <property type="match status" value="1"/>
</dbReference>
<evidence type="ECO:0000313" key="6">
    <source>
        <dbReference type="EMBL" id="KMZ71480.1"/>
    </source>
</evidence>
<gene>
    <name evidence="6" type="ORF">ZOSMA_17G00350</name>
</gene>
<comment type="caution">
    <text evidence="6">The sequence shown here is derived from an EMBL/GenBank/DDBJ whole genome shotgun (WGS) entry which is preliminary data.</text>
</comment>
<evidence type="ECO:0000256" key="3">
    <source>
        <dbReference type="PROSITE-ProRule" id="PRU00285"/>
    </source>
</evidence>
<dbReference type="SUPFAM" id="SSF49764">
    <property type="entry name" value="HSP20-like chaperones"/>
    <property type="match status" value="1"/>
</dbReference>
<organism evidence="6 7">
    <name type="scientific">Zostera marina</name>
    <name type="common">Eelgrass</name>
    <dbReference type="NCBI Taxonomy" id="29655"/>
    <lineage>
        <taxon>Eukaryota</taxon>
        <taxon>Viridiplantae</taxon>
        <taxon>Streptophyta</taxon>
        <taxon>Embryophyta</taxon>
        <taxon>Tracheophyta</taxon>
        <taxon>Spermatophyta</taxon>
        <taxon>Magnoliopsida</taxon>
        <taxon>Liliopsida</taxon>
        <taxon>Zosteraceae</taxon>
        <taxon>Zostera</taxon>
    </lineage>
</organism>
<dbReference type="OMA" id="DELRRCW"/>
<reference evidence="7" key="1">
    <citation type="journal article" date="2016" name="Nature">
        <title>The genome of the seagrass Zostera marina reveals angiosperm adaptation to the sea.</title>
        <authorList>
            <person name="Olsen J.L."/>
            <person name="Rouze P."/>
            <person name="Verhelst B."/>
            <person name="Lin Y.-C."/>
            <person name="Bayer T."/>
            <person name="Collen J."/>
            <person name="Dattolo E."/>
            <person name="De Paoli E."/>
            <person name="Dittami S."/>
            <person name="Maumus F."/>
            <person name="Michel G."/>
            <person name="Kersting A."/>
            <person name="Lauritano C."/>
            <person name="Lohaus R."/>
            <person name="Toepel M."/>
            <person name="Tonon T."/>
            <person name="Vanneste K."/>
            <person name="Amirebrahimi M."/>
            <person name="Brakel J."/>
            <person name="Bostroem C."/>
            <person name="Chovatia M."/>
            <person name="Grimwood J."/>
            <person name="Jenkins J.W."/>
            <person name="Jueterbock A."/>
            <person name="Mraz A."/>
            <person name="Stam W.T."/>
            <person name="Tice H."/>
            <person name="Bornberg-Bauer E."/>
            <person name="Green P.J."/>
            <person name="Pearson G.A."/>
            <person name="Procaccini G."/>
            <person name="Duarte C.M."/>
            <person name="Schmutz J."/>
            <person name="Reusch T.B.H."/>
            <person name="Van de Peer Y."/>
        </authorList>
    </citation>
    <scope>NUCLEOTIDE SEQUENCE [LARGE SCALE GENOMIC DNA]</scope>
    <source>
        <strain evidence="7">cv. Finnish</strain>
    </source>
</reference>
<dbReference type="InterPro" id="IPR008978">
    <property type="entry name" value="HSP20-like_chaperone"/>
</dbReference>
<evidence type="ECO:0000256" key="1">
    <source>
        <dbReference type="ARBA" id="ARBA00022946"/>
    </source>
</evidence>
<dbReference type="Gene3D" id="2.60.40.790">
    <property type="match status" value="1"/>
</dbReference>
<protein>
    <submittedName>
        <fullName evidence="6">Putative Heat-shock protein</fullName>
    </submittedName>
</protein>
<accession>A0A0K9PTB3</accession>
<dbReference type="InterPro" id="IPR002068">
    <property type="entry name" value="A-crystallin/Hsp20_dom"/>
</dbReference>
<dbReference type="PANTHER" id="PTHR46991">
    <property type="entry name" value="23.5 KDA HEAT SHOCK PROTEIN, MITOCHONDRIAL"/>
    <property type="match status" value="1"/>
</dbReference>
<dbReference type="Proteomes" id="UP000036987">
    <property type="component" value="Unassembled WGS sequence"/>
</dbReference>
<evidence type="ECO:0000259" key="5">
    <source>
        <dbReference type="PROSITE" id="PS01031"/>
    </source>
</evidence>
<evidence type="ECO:0000313" key="7">
    <source>
        <dbReference type="Proteomes" id="UP000036987"/>
    </source>
</evidence>
<dbReference type="InterPro" id="IPR044656">
    <property type="entry name" value="HSP14.7/HSP23.5/HSP23.6-like"/>
</dbReference>
<comment type="similarity">
    <text evidence="3 4">Belongs to the small heat shock protein (HSP20) family.</text>
</comment>
<dbReference type="EMBL" id="LFYR01000671">
    <property type="protein sequence ID" value="KMZ71480.1"/>
    <property type="molecule type" value="Genomic_DNA"/>
</dbReference>
<keyword evidence="1" id="KW-0809">Transit peptide</keyword>
<dbReference type="OrthoDB" id="1431247at2759"/>
<dbReference type="CDD" id="cd06464">
    <property type="entry name" value="ACD_sHsps-like"/>
    <property type="match status" value="1"/>
</dbReference>
<sequence>MIKFSTLSPSSSIDLIRKFSVPLLTFPRSFATTRVSSRLDDSCISRRQRRHERGPFSSLFSDGFHPLIESTEKTTNLSQIMTMMAKLMENQIQPSKWAAHDGDELRRCWNVREEDNGLYFRFDMPGLEKEDVKVMVDNNNTLVISGEKIESEEADTVVDGEVTRYNGRIDLPDGYRSTKYSADQIKAEMKKGVLKLFIPRINNENLLPVNIE</sequence>
<dbReference type="STRING" id="29655.A0A0K9PTB3"/>